<feature type="domain" description="Aminotransferase class V" evidence="3">
    <location>
        <begin position="43"/>
        <end position="451"/>
    </location>
</feature>
<dbReference type="AlphaFoldDB" id="A0A168FC34"/>
<reference evidence="4 5" key="1">
    <citation type="submission" date="2016-03" db="EMBL/GenBank/DDBJ databases">
        <title>Draft genome sequence of Paenibacillus glacialis DSM 22343.</title>
        <authorList>
            <person name="Shin S.-K."/>
            <person name="Yi H."/>
        </authorList>
    </citation>
    <scope>NUCLEOTIDE SEQUENCE [LARGE SCALE GENOMIC DNA]</scope>
    <source>
        <strain evidence="4 5">DSM 22343</strain>
    </source>
</reference>
<dbReference type="SUPFAM" id="SSF53383">
    <property type="entry name" value="PLP-dependent transferases"/>
    <property type="match status" value="1"/>
</dbReference>
<dbReference type="InterPro" id="IPR000192">
    <property type="entry name" value="Aminotrans_V_dom"/>
</dbReference>
<evidence type="ECO:0000313" key="4">
    <source>
        <dbReference type="EMBL" id="OAB36067.1"/>
    </source>
</evidence>
<gene>
    <name evidence="4" type="ORF">PGLA_21880</name>
</gene>
<dbReference type="EMBL" id="LVJH01000058">
    <property type="protein sequence ID" value="OAB36067.1"/>
    <property type="molecule type" value="Genomic_DNA"/>
</dbReference>
<dbReference type="STRING" id="494026.PGLA_21880"/>
<name>A0A168FC34_9BACL</name>
<dbReference type="Gene3D" id="3.90.1150.10">
    <property type="entry name" value="Aspartate Aminotransferase, domain 1"/>
    <property type="match status" value="1"/>
</dbReference>
<sequence>MPNLQRKDQAEGLSLTQYFETFRNHTIGTDSYFESPYGRKQVIYADWTASGRLYRPIESHIIEHIGPYMANTHTDANITGTTMTKAYKQARNMIKRHVNAGEHDILINSGAGMTSAVNKLQRILGLRIPEWVQPHCHLPEESRPVIFVSHMEHHSNQLSWSETIGDVVCIEPGDHGEVDPEKLEQALTQYCHRTCKIGSFTSCSNVTGIQTPYHQLARKMHQHGGICFVDFSASAPYVDINMHPSSPLEQLDGIFFSPHKFLGGPGSSGVLIFNSRLYNNQIPDHPGGGTVSWTNAWGGRHYYTDKEDREDGGTPPILQTIRTALCIQLKERMGCKQIMQREHELTSILMNELTHTPGIFVLENQAKERLGIISFIVHRIHYNLFVRLLNDRFGIQARGGCSCAGPYGHYLLQINESISKKITDQLDQGDLTHKPGWVRLSIHPTMTDQEVYIISEAVRSILANIESWKQDYHYDYSTNDWNHKYASHRVDLDALFTF</sequence>
<keyword evidence="2" id="KW-0663">Pyridoxal phosphate</keyword>
<dbReference type="InterPro" id="IPR015422">
    <property type="entry name" value="PyrdxlP-dep_Trfase_small"/>
</dbReference>
<dbReference type="Proteomes" id="UP000076967">
    <property type="component" value="Unassembled WGS sequence"/>
</dbReference>
<keyword evidence="4" id="KW-0456">Lyase</keyword>
<proteinExistence type="predicted"/>
<keyword evidence="5" id="KW-1185">Reference proteome</keyword>
<evidence type="ECO:0000256" key="1">
    <source>
        <dbReference type="ARBA" id="ARBA00001933"/>
    </source>
</evidence>
<dbReference type="InterPro" id="IPR015424">
    <property type="entry name" value="PyrdxlP-dep_Trfase"/>
</dbReference>
<dbReference type="PANTHER" id="PTHR43586:SF8">
    <property type="entry name" value="CYSTEINE DESULFURASE 1, CHLOROPLASTIC"/>
    <property type="match status" value="1"/>
</dbReference>
<evidence type="ECO:0000259" key="3">
    <source>
        <dbReference type="Pfam" id="PF00266"/>
    </source>
</evidence>
<accession>A0A168FC34</accession>
<organism evidence="4 5">
    <name type="scientific">Paenibacillus glacialis</name>
    <dbReference type="NCBI Taxonomy" id="494026"/>
    <lineage>
        <taxon>Bacteria</taxon>
        <taxon>Bacillati</taxon>
        <taxon>Bacillota</taxon>
        <taxon>Bacilli</taxon>
        <taxon>Bacillales</taxon>
        <taxon>Paenibacillaceae</taxon>
        <taxon>Paenibacillus</taxon>
    </lineage>
</organism>
<dbReference type="InterPro" id="IPR015421">
    <property type="entry name" value="PyrdxlP-dep_Trfase_major"/>
</dbReference>
<protein>
    <submittedName>
        <fullName evidence="4">Selenocysteine lyase</fullName>
    </submittedName>
</protein>
<dbReference type="OrthoDB" id="9804366at2"/>
<comment type="caution">
    <text evidence="4">The sequence shown here is derived from an EMBL/GenBank/DDBJ whole genome shotgun (WGS) entry which is preliminary data.</text>
</comment>
<dbReference type="RefSeq" id="WP_068537088.1">
    <property type="nucleotide sequence ID" value="NZ_LVJH01000058.1"/>
</dbReference>
<comment type="cofactor">
    <cofactor evidence="1">
        <name>pyridoxal 5'-phosphate</name>
        <dbReference type="ChEBI" id="CHEBI:597326"/>
    </cofactor>
</comment>
<dbReference type="PANTHER" id="PTHR43586">
    <property type="entry name" value="CYSTEINE DESULFURASE"/>
    <property type="match status" value="1"/>
</dbReference>
<evidence type="ECO:0000256" key="2">
    <source>
        <dbReference type="ARBA" id="ARBA00022898"/>
    </source>
</evidence>
<dbReference type="Pfam" id="PF00266">
    <property type="entry name" value="Aminotran_5"/>
    <property type="match status" value="1"/>
</dbReference>
<dbReference type="GO" id="GO:0016829">
    <property type="term" value="F:lyase activity"/>
    <property type="evidence" value="ECO:0007669"/>
    <property type="project" value="UniProtKB-KW"/>
</dbReference>
<evidence type="ECO:0000313" key="5">
    <source>
        <dbReference type="Proteomes" id="UP000076967"/>
    </source>
</evidence>
<dbReference type="Gene3D" id="3.40.640.10">
    <property type="entry name" value="Type I PLP-dependent aspartate aminotransferase-like (Major domain)"/>
    <property type="match status" value="1"/>
</dbReference>